<sequence>MPLDPTTPSDNDHYYEEPIRPDAERRAGSRDPVDESGEEPIRTLLWTAATYRPLEEVAALVMLLKRTGEVPNPGDEALRVAAVARPIDEVMQLVGMLNEPPHEIDEADTTLRAAAVGRPIEEVAQLVSFLGTHENEPPFATAHRDNGRGNPAPTLFARPAEQDRRDAYAGSPEKDERDDRESFEEQAARAARGGAPAPSPSPSPSPSPEYVAPWTSAPAGPPPEVPRLAPAADRRPRGGARDRRTESFTLRSSVGSPLRLPAAAALLACGVIHLPTDFAALRSGGYADAVALVVTALCLVFGVWLAVADTARIWAASAATAVGIIAAHSLSGLGTVDLLRSSLGADFGWASLVAVGFAAVTLLLSGVALMLRQKAVQKAIGQGPRSPARTLGIANDA</sequence>
<name>A0ABZ1ZUW2_STRNV</name>
<keyword evidence="2" id="KW-0472">Membrane</keyword>
<reference evidence="3" key="1">
    <citation type="submission" date="2022-10" db="EMBL/GenBank/DDBJ databases">
        <title>The complete genomes of actinobacterial strains from the NBC collection.</title>
        <authorList>
            <person name="Joergensen T.S."/>
            <person name="Alvarez Arevalo M."/>
            <person name="Sterndorff E.B."/>
            <person name="Faurdal D."/>
            <person name="Vuksanovic O."/>
            <person name="Mourched A.-S."/>
            <person name="Charusanti P."/>
            <person name="Shaw S."/>
            <person name="Blin K."/>
            <person name="Weber T."/>
        </authorList>
    </citation>
    <scope>NUCLEOTIDE SEQUENCE</scope>
    <source>
        <strain evidence="3">NBC_01432</strain>
    </source>
</reference>
<organism evidence="3 4">
    <name type="scientific">Streptomyces niveus</name>
    <name type="common">Streptomyces spheroides</name>
    <dbReference type="NCBI Taxonomy" id="193462"/>
    <lineage>
        <taxon>Bacteria</taxon>
        <taxon>Bacillati</taxon>
        <taxon>Actinomycetota</taxon>
        <taxon>Actinomycetes</taxon>
        <taxon>Kitasatosporales</taxon>
        <taxon>Streptomycetaceae</taxon>
        <taxon>Streptomyces</taxon>
    </lineage>
</organism>
<evidence type="ECO:0000313" key="3">
    <source>
        <dbReference type="EMBL" id="WUX50262.1"/>
    </source>
</evidence>
<feature type="region of interest" description="Disordered" evidence="1">
    <location>
        <begin position="134"/>
        <end position="248"/>
    </location>
</feature>
<feature type="transmembrane region" description="Helical" evidence="2">
    <location>
        <begin position="286"/>
        <end position="307"/>
    </location>
</feature>
<keyword evidence="2" id="KW-0812">Transmembrane</keyword>
<proteinExistence type="predicted"/>
<evidence type="ECO:0000313" key="4">
    <source>
        <dbReference type="Proteomes" id="UP001432209"/>
    </source>
</evidence>
<dbReference type="Proteomes" id="UP001432209">
    <property type="component" value="Chromosome"/>
</dbReference>
<keyword evidence="4" id="KW-1185">Reference proteome</keyword>
<feature type="transmembrane region" description="Helical" evidence="2">
    <location>
        <begin position="347"/>
        <end position="371"/>
    </location>
</feature>
<gene>
    <name evidence="3" type="ORF">OG442_01070</name>
</gene>
<dbReference type="EMBL" id="CP109495">
    <property type="protein sequence ID" value="WUX50262.1"/>
    <property type="molecule type" value="Genomic_DNA"/>
</dbReference>
<feature type="compositionally biased region" description="Pro residues" evidence="1">
    <location>
        <begin position="197"/>
        <end position="207"/>
    </location>
</feature>
<protein>
    <submittedName>
        <fullName evidence="3">Uncharacterized protein</fullName>
    </submittedName>
</protein>
<evidence type="ECO:0000256" key="1">
    <source>
        <dbReference type="SAM" id="MobiDB-lite"/>
    </source>
</evidence>
<feature type="region of interest" description="Disordered" evidence="1">
    <location>
        <begin position="1"/>
        <end position="39"/>
    </location>
</feature>
<feature type="compositionally biased region" description="Basic and acidic residues" evidence="1">
    <location>
        <begin position="10"/>
        <end position="33"/>
    </location>
</feature>
<dbReference type="RefSeq" id="WP_329073829.1">
    <property type="nucleotide sequence ID" value="NZ_CP109495.1"/>
</dbReference>
<keyword evidence="2" id="KW-1133">Transmembrane helix</keyword>
<feature type="compositionally biased region" description="Basic and acidic residues" evidence="1">
    <location>
        <begin position="160"/>
        <end position="180"/>
    </location>
</feature>
<feature type="compositionally biased region" description="Basic and acidic residues" evidence="1">
    <location>
        <begin position="232"/>
        <end position="246"/>
    </location>
</feature>
<evidence type="ECO:0000256" key="2">
    <source>
        <dbReference type="SAM" id="Phobius"/>
    </source>
</evidence>
<accession>A0ABZ1ZUW2</accession>
<feature type="transmembrane region" description="Helical" evidence="2">
    <location>
        <begin position="314"/>
        <end position="335"/>
    </location>
</feature>